<keyword evidence="3" id="KW-1185">Reference proteome</keyword>
<dbReference type="InterPro" id="IPR011050">
    <property type="entry name" value="Pectin_lyase_fold/virulence"/>
</dbReference>
<dbReference type="InterPro" id="IPR012334">
    <property type="entry name" value="Pectin_lyas_fold"/>
</dbReference>
<feature type="region of interest" description="Disordered" evidence="1">
    <location>
        <begin position="329"/>
        <end position="349"/>
    </location>
</feature>
<comment type="caution">
    <text evidence="2">The sequence shown here is derived from an EMBL/GenBank/DDBJ whole genome shotgun (WGS) entry which is preliminary data.</text>
</comment>
<dbReference type="AlphaFoldDB" id="A0A840S8G5"/>
<reference evidence="2 3" key="1">
    <citation type="submission" date="2020-08" db="EMBL/GenBank/DDBJ databases">
        <title>Genomic Encyclopedia of Type Strains, Phase IV (KMG-IV): sequencing the most valuable type-strain genomes for metagenomic binning, comparative biology and taxonomic classification.</title>
        <authorList>
            <person name="Goeker M."/>
        </authorList>
    </citation>
    <scope>NUCLEOTIDE SEQUENCE [LARGE SCALE GENOMIC DNA]</scope>
    <source>
        <strain evidence="2 3">DSM 23958</strain>
    </source>
</reference>
<evidence type="ECO:0000313" key="2">
    <source>
        <dbReference type="EMBL" id="MBB5205798.1"/>
    </source>
</evidence>
<dbReference type="SUPFAM" id="SSF51126">
    <property type="entry name" value="Pectin lyase-like"/>
    <property type="match status" value="1"/>
</dbReference>
<evidence type="ECO:0000256" key="1">
    <source>
        <dbReference type="SAM" id="MobiDB-lite"/>
    </source>
</evidence>
<name>A0A840S8G5_9BURK</name>
<organism evidence="2 3">
    <name type="scientific">Inhella inkyongensis</name>
    <dbReference type="NCBI Taxonomy" id="392593"/>
    <lineage>
        <taxon>Bacteria</taxon>
        <taxon>Pseudomonadati</taxon>
        <taxon>Pseudomonadota</taxon>
        <taxon>Betaproteobacteria</taxon>
        <taxon>Burkholderiales</taxon>
        <taxon>Sphaerotilaceae</taxon>
        <taxon>Inhella</taxon>
    </lineage>
</organism>
<dbReference type="Gene3D" id="2.160.20.10">
    <property type="entry name" value="Single-stranded right-handed beta-helix, Pectin lyase-like"/>
    <property type="match status" value="1"/>
</dbReference>
<evidence type="ECO:0000313" key="3">
    <source>
        <dbReference type="Proteomes" id="UP000554837"/>
    </source>
</evidence>
<sequence>MTMQGLTRGRWRWACGGLVGLLAGLFCGPLQAARLWQIGPGELGTTLQAAGDGDTIELRAGLYLGEGGVIRQRDLTLRGAGAVLQAGHTLTEDKAILVLKGGHVRLEGLVFRGGRVPDQNGAAIRLERGRLSLVRCQLSGQEMGLLTSNQPDVELTIEDSEFGPAAERAGAGLHHLLYVGRIARLEVLRSHFHGGRDGHLIKSRARQSWLAHNRIEDDPEGRASYELDFPNGGEVTLLDNRIAQSGQTRNLTLIAYGAEGQAWPGGRLTLQGNVLVNGAAPWAPLVRLWSSRLPGGVEARGLDNQVEGGGWLDGAVHWQRTRYRLTRNRPAALGGRAGHGPDRGAFTSP</sequence>
<dbReference type="EMBL" id="JACHHO010000005">
    <property type="protein sequence ID" value="MBB5205798.1"/>
    <property type="molecule type" value="Genomic_DNA"/>
</dbReference>
<dbReference type="RefSeq" id="WP_138855310.1">
    <property type="nucleotide sequence ID" value="NZ_CP040709.1"/>
</dbReference>
<dbReference type="OrthoDB" id="8878147at2"/>
<proteinExistence type="predicted"/>
<dbReference type="Proteomes" id="UP000554837">
    <property type="component" value="Unassembled WGS sequence"/>
</dbReference>
<accession>A0A840S8G5</accession>
<evidence type="ECO:0008006" key="4">
    <source>
        <dbReference type="Google" id="ProtNLM"/>
    </source>
</evidence>
<gene>
    <name evidence="2" type="ORF">HNQ51_003125</name>
</gene>
<protein>
    <recommendedName>
        <fullName evidence="4">Right handed beta helix domain-containing protein</fullName>
    </recommendedName>
</protein>